<evidence type="ECO:0000256" key="6">
    <source>
        <dbReference type="SAM" id="Phobius"/>
    </source>
</evidence>
<feature type="transmembrane region" description="Helical" evidence="6">
    <location>
        <begin position="154"/>
        <end position="178"/>
    </location>
</feature>
<dbReference type="PANTHER" id="PTHR30250">
    <property type="entry name" value="PST FAMILY PREDICTED COLANIC ACID TRANSPORTER"/>
    <property type="match status" value="1"/>
</dbReference>
<feature type="transmembrane region" description="Helical" evidence="6">
    <location>
        <begin position="216"/>
        <end position="236"/>
    </location>
</feature>
<evidence type="ECO:0000256" key="3">
    <source>
        <dbReference type="ARBA" id="ARBA00022692"/>
    </source>
</evidence>
<feature type="transmembrane region" description="Helical" evidence="6">
    <location>
        <begin position="15"/>
        <end position="41"/>
    </location>
</feature>
<keyword evidence="8" id="KW-1185">Reference proteome</keyword>
<comment type="subcellular location">
    <subcellularLocation>
        <location evidence="1">Cell membrane</location>
        <topology evidence="1">Multi-pass membrane protein</topology>
    </subcellularLocation>
</comment>
<dbReference type="PANTHER" id="PTHR30250:SF11">
    <property type="entry name" value="O-ANTIGEN TRANSPORTER-RELATED"/>
    <property type="match status" value="1"/>
</dbReference>
<feature type="transmembrane region" description="Helical" evidence="6">
    <location>
        <begin position="184"/>
        <end position="204"/>
    </location>
</feature>
<dbReference type="GO" id="GO:0005886">
    <property type="term" value="C:plasma membrane"/>
    <property type="evidence" value="ECO:0007669"/>
    <property type="project" value="UniProtKB-SubCell"/>
</dbReference>
<evidence type="ECO:0000256" key="5">
    <source>
        <dbReference type="ARBA" id="ARBA00023136"/>
    </source>
</evidence>
<accession>A0A853ICH7</accession>
<dbReference type="InterPro" id="IPR002797">
    <property type="entry name" value="Polysacc_synth"/>
</dbReference>
<keyword evidence="2" id="KW-1003">Cell membrane</keyword>
<dbReference type="EMBL" id="JACCKB010000027">
    <property type="protein sequence ID" value="NYZ67621.1"/>
    <property type="molecule type" value="Genomic_DNA"/>
</dbReference>
<dbReference type="AlphaFoldDB" id="A0A853ICH7"/>
<comment type="caution">
    <text evidence="7">The sequence shown here is derived from an EMBL/GenBank/DDBJ whole genome shotgun (WGS) entry which is preliminary data.</text>
</comment>
<evidence type="ECO:0000256" key="4">
    <source>
        <dbReference type="ARBA" id="ARBA00022989"/>
    </source>
</evidence>
<dbReference type="Proteomes" id="UP000569732">
    <property type="component" value="Unassembled WGS sequence"/>
</dbReference>
<feature type="transmembrane region" description="Helical" evidence="6">
    <location>
        <begin position="53"/>
        <end position="78"/>
    </location>
</feature>
<keyword evidence="3 6" id="KW-0812">Transmembrane</keyword>
<evidence type="ECO:0000313" key="8">
    <source>
        <dbReference type="Proteomes" id="UP000569732"/>
    </source>
</evidence>
<feature type="transmembrane region" description="Helical" evidence="6">
    <location>
        <begin position="305"/>
        <end position="328"/>
    </location>
</feature>
<feature type="transmembrane region" description="Helical" evidence="6">
    <location>
        <begin position="256"/>
        <end position="277"/>
    </location>
</feature>
<keyword evidence="4 6" id="KW-1133">Transmembrane helix</keyword>
<dbReference type="InterPro" id="IPR050833">
    <property type="entry name" value="Poly_Biosynth_Transport"/>
</dbReference>
<feature type="transmembrane region" description="Helical" evidence="6">
    <location>
        <begin position="422"/>
        <end position="441"/>
    </location>
</feature>
<reference evidence="7 8" key="1">
    <citation type="submission" date="2020-07" db="EMBL/GenBank/DDBJ databases">
        <title>Endozoicomonas sp. nov., isolated from sediment.</title>
        <authorList>
            <person name="Gu T."/>
        </authorList>
    </citation>
    <scope>NUCLEOTIDE SEQUENCE [LARGE SCALE GENOMIC DNA]</scope>
    <source>
        <strain evidence="7 8">SM1973</strain>
    </source>
</reference>
<organism evidence="7 8">
    <name type="scientific">Spartinivicinus marinus</name>
    <dbReference type="NCBI Taxonomy" id="2994442"/>
    <lineage>
        <taxon>Bacteria</taxon>
        <taxon>Pseudomonadati</taxon>
        <taxon>Pseudomonadota</taxon>
        <taxon>Gammaproteobacteria</taxon>
        <taxon>Oceanospirillales</taxon>
        <taxon>Zooshikellaceae</taxon>
        <taxon>Spartinivicinus</taxon>
    </lineage>
</organism>
<gene>
    <name evidence="7" type="ORF">H0A36_16535</name>
</gene>
<keyword evidence="5 6" id="KW-0472">Membrane</keyword>
<evidence type="ECO:0000256" key="2">
    <source>
        <dbReference type="ARBA" id="ARBA00022475"/>
    </source>
</evidence>
<protein>
    <submittedName>
        <fullName evidence="7">Oligosaccharide flippase family protein</fullName>
    </submittedName>
</protein>
<dbReference type="RefSeq" id="WP_180569639.1">
    <property type="nucleotide sequence ID" value="NZ_JACCKB010000027.1"/>
</dbReference>
<dbReference type="Pfam" id="PF01943">
    <property type="entry name" value="Polysacc_synt"/>
    <property type="match status" value="1"/>
</dbReference>
<feature type="transmembrane region" description="Helical" evidence="6">
    <location>
        <begin position="90"/>
        <end position="117"/>
    </location>
</feature>
<evidence type="ECO:0000256" key="1">
    <source>
        <dbReference type="ARBA" id="ARBA00004651"/>
    </source>
</evidence>
<feature type="transmembrane region" description="Helical" evidence="6">
    <location>
        <begin position="340"/>
        <end position="362"/>
    </location>
</feature>
<sequence length="446" mass="50298">MLFSRSFRLLSINPIFLYSVAYGGAATFLKSFGFIISLWLAKSLSVEEYANYGLYYALQMGLATFATAGIIESVIGVLREYQSPVVRRRIFGAANYIFFLVSIVFIFLIFGVCWTLYQPKNNTYITIIVVLLAGYLSAFYTMQASLVRLEENHFASLCFSFFVPLVGLFGSLLFFLLLNTVFSFFLGAVFGLFLSLMILLFFRVGFYNITTHLKEIVPIFLRIIPFVGIAFLGWLSGYGNNYFISALFDASEVAKFTFVFTLSSIIQLVASSLNQVWSPRFFRMVFEQEGLAVEKKNRKFFRFQGILMGGTGGILIIIFPAVIDMLGGNLNAYQGMQVELLIMFTGYVITSPFWHCQNYFLVHDKGRDFMTVVFNTSLIGIIIWLFLMWALGSLGIYLGFLVQMLVRSLGAVVGAKKHWSILIAWEGLLIGILVLGIGLLISTKYL</sequence>
<proteinExistence type="predicted"/>
<evidence type="ECO:0000313" key="7">
    <source>
        <dbReference type="EMBL" id="NYZ67621.1"/>
    </source>
</evidence>
<name>A0A853ICH7_9GAMM</name>
<feature type="transmembrane region" description="Helical" evidence="6">
    <location>
        <begin position="123"/>
        <end position="142"/>
    </location>
</feature>